<evidence type="ECO:0000256" key="7">
    <source>
        <dbReference type="ARBA" id="ARBA00022741"/>
    </source>
</evidence>
<dbReference type="Gene3D" id="1.10.287.560">
    <property type="entry name" value="Histidine kinase CheA-like, homodimeric domain"/>
    <property type="match status" value="1"/>
</dbReference>
<dbReference type="PROSITE" id="PS50109">
    <property type="entry name" value="HIS_KIN"/>
    <property type="match status" value="1"/>
</dbReference>
<dbReference type="InterPro" id="IPR036097">
    <property type="entry name" value="HisK_dim/P_sf"/>
</dbReference>
<dbReference type="EC" id="2.7.13.3" evidence="2"/>
<dbReference type="SUPFAM" id="SSF50341">
    <property type="entry name" value="CheW-like"/>
    <property type="match status" value="1"/>
</dbReference>
<evidence type="ECO:0000259" key="14">
    <source>
        <dbReference type="PROSITE" id="PS50851"/>
    </source>
</evidence>
<dbReference type="SMART" id="SM01231">
    <property type="entry name" value="H-kinase_dim"/>
    <property type="match status" value="1"/>
</dbReference>
<dbReference type="PROSITE" id="PS50894">
    <property type="entry name" value="HPT"/>
    <property type="match status" value="1"/>
</dbReference>
<dbReference type="GO" id="GO:0006935">
    <property type="term" value="P:chemotaxis"/>
    <property type="evidence" value="ECO:0007669"/>
    <property type="project" value="UniProtKB-KW"/>
</dbReference>
<evidence type="ECO:0000256" key="3">
    <source>
        <dbReference type="ARBA" id="ARBA00021495"/>
    </source>
</evidence>
<evidence type="ECO:0000256" key="9">
    <source>
        <dbReference type="ARBA" id="ARBA00022840"/>
    </source>
</evidence>
<reference evidence="16" key="1">
    <citation type="submission" date="2020-07" db="EMBL/GenBank/DDBJ databases">
        <title>Huge and variable diversity of episymbiotic CPR bacteria and DPANN archaea in groundwater ecosystems.</title>
        <authorList>
            <person name="He C.Y."/>
            <person name="Keren R."/>
            <person name="Whittaker M."/>
            <person name="Farag I.F."/>
            <person name="Doudna J."/>
            <person name="Cate J.H.D."/>
            <person name="Banfield J.F."/>
        </authorList>
    </citation>
    <scope>NUCLEOTIDE SEQUENCE</scope>
    <source>
        <strain evidence="16">NC_groundwater_580_Pr5_B-0.1um_64_19</strain>
    </source>
</reference>
<keyword evidence="6" id="KW-0808">Transferase</keyword>
<evidence type="ECO:0000256" key="2">
    <source>
        <dbReference type="ARBA" id="ARBA00012438"/>
    </source>
</evidence>
<keyword evidence="10" id="KW-0902">Two-component regulatory system</keyword>
<comment type="catalytic activity">
    <reaction evidence="1">
        <text>ATP + protein L-histidine = ADP + protein N-phospho-L-histidine.</text>
        <dbReference type="EC" id="2.7.13.3"/>
    </reaction>
</comment>
<dbReference type="Gene3D" id="1.20.120.160">
    <property type="entry name" value="HPT domain"/>
    <property type="match status" value="1"/>
</dbReference>
<dbReference type="Pfam" id="PF02895">
    <property type="entry name" value="H-kinase_dim"/>
    <property type="match status" value="1"/>
</dbReference>
<dbReference type="PANTHER" id="PTHR43395:SF10">
    <property type="entry name" value="CHEMOTAXIS PROTEIN CHEA"/>
    <property type="match status" value="1"/>
</dbReference>
<dbReference type="Pfam" id="PF01627">
    <property type="entry name" value="Hpt"/>
    <property type="match status" value="1"/>
</dbReference>
<evidence type="ECO:0000259" key="13">
    <source>
        <dbReference type="PROSITE" id="PS50109"/>
    </source>
</evidence>
<evidence type="ECO:0000256" key="8">
    <source>
        <dbReference type="ARBA" id="ARBA00022777"/>
    </source>
</evidence>
<dbReference type="InterPro" id="IPR037006">
    <property type="entry name" value="CheA-like_homodim_sf"/>
</dbReference>
<dbReference type="PRINTS" id="PR00344">
    <property type="entry name" value="BCTRLSENSOR"/>
</dbReference>
<dbReference type="CDD" id="cd16916">
    <property type="entry name" value="HATPase_CheA-like"/>
    <property type="match status" value="1"/>
</dbReference>
<keyword evidence="8" id="KW-0418">Kinase</keyword>
<dbReference type="FunFam" id="3.30.565.10:FF:000016">
    <property type="entry name" value="Chemotaxis protein CheA, putative"/>
    <property type="match status" value="1"/>
</dbReference>
<feature type="domain" description="Histidine kinase" evidence="13">
    <location>
        <begin position="349"/>
        <end position="547"/>
    </location>
</feature>
<evidence type="ECO:0000256" key="10">
    <source>
        <dbReference type="ARBA" id="ARBA00023012"/>
    </source>
</evidence>
<evidence type="ECO:0000256" key="6">
    <source>
        <dbReference type="ARBA" id="ARBA00022679"/>
    </source>
</evidence>
<dbReference type="SUPFAM" id="SSF47226">
    <property type="entry name" value="Histidine-containing phosphotransfer domain, HPT domain"/>
    <property type="match status" value="1"/>
</dbReference>
<keyword evidence="9" id="KW-0067">ATP-binding</keyword>
<protein>
    <recommendedName>
        <fullName evidence="3">Chemotaxis protein CheA</fullName>
        <ecNumber evidence="2">2.7.13.3</ecNumber>
    </recommendedName>
</protein>
<organism evidence="16 17">
    <name type="scientific">Candidatus Korobacter versatilis</name>
    <dbReference type="NCBI Taxonomy" id="658062"/>
    <lineage>
        <taxon>Bacteria</taxon>
        <taxon>Pseudomonadati</taxon>
        <taxon>Acidobacteriota</taxon>
        <taxon>Terriglobia</taxon>
        <taxon>Terriglobales</taxon>
        <taxon>Candidatus Korobacteraceae</taxon>
        <taxon>Candidatus Korobacter</taxon>
    </lineage>
</organism>
<comment type="caution">
    <text evidence="16">The sequence shown here is derived from an EMBL/GenBank/DDBJ whole genome shotgun (WGS) entry which is preliminary data.</text>
</comment>
<dbReference type="AlphaFoldDB" id="A0A932A8J2"/>
<dbReference type="SUPFAM" id="SSF47384">
    <property type="entry name" value="Homodimeric domain of signal transducing histidine kinase"/>
    <property type="match status" value="1"/>
</dbReference>
<evidence type="ECO:0000259" key="15">
    <source>
        <dbReference type="PROSITE" id="PS50894"/>
    </source>
</evidence>
<evidence type="ECO:0000313" key="16">
    <source>
        <dbReference type="EMBL" id="MBI2678695.1"/>
    </source>
</evidence>
<name>A0A932A8J2_9BACT</name>
<dbReference type="InterPro" id="IPR008207">
    <property type="entry name" value="Sig_transdc_His_kin_Hpt_dom"/>
</dbReference>
<dbReference type="CDD" id="cd00088">
    <property type="entry name" value="HPT"/>
    <property type="match status" value="1"/>
</dbReference>
<dbReference type="InterPro" id="IPR005467">
    <property type="entry name" value="His_kinase_dom"/>
</dbReference>
<keyword evidence="5 12" id="KW-0597">Phosphoprotein</keyword>
<feature type="domain" description="HPt" evidence="15">
    <location>
        <begin position="5"/>
        <end position="108"/>
    </location>
</feature>
<dbReference type="Gene3D" id="2.30.30.40">
    <property type="entry name" value="SH3 Domains"/>
    <property type="match status" value="1"/>
</dbReference>
<dbReference type="GO" id="GO:0005524">
    <property type="term" value="F:ATP binding"/>
    <property type="evidence" value="ECO:0007669"/>
    <property type="project" value="UniProtKB-KW"/>
</dbReference>
<keyword evidence="7" id="KW-0547">Nucleotide-binding</keyword>
<dbReference type="EMBL" id="JACPNR010000009">
    <property type="protein sequence ID" value="MBI2678695.1"/>
    <property type="molecule type" value="Genomic_DNA"/>
</dbReference>
<dbReference type="SMART" id="SM00073">
    <property type="entry name" value="HPT"/>
    <property type="match status" value="1"/>
</dbReference>
<evidence type="ECO:0000256" key="4">
    <source>
        <dbReference type="ARBA" id="ARBA00022500"/>
    </source>
</evidence>
<dbReference type="Pfam" id="PF02518">
    <property type="entry name" value="HATPase_c"/>
    <property type="match status" value="1"/>
</dbReference>
<feature type="domain" description="CheW-like" evidence="14">
    <location>
        <begin position="549"/>
        <end position="681"/>
    </location>
</feature>
<evidence type="ECO:0000313" key="17">
    <source>
        <dbReference type="Proteomes" id="UP000779809"/>
    </source>
</evidence>
<dbReference type="InterPro" id="IPR004358">
    <property type="entry name" value="Sig_transdc_His_kin-like_C"/>
</dbReference>
<dbReference type="SMART" id="SM00387">
    <property type="entry name" value="HATPase_c"/>
    <property type="match status" value="1"/>
</dbReference>
<dbReference type="GO" id="GO:0005737">
    <property type="term" value="C:cytoplasm"/>
    <property type="evidence" value="ECO:0007669"/>
    <property type="project" value="InterPro"/>
</dbReference>
<dbReference type="PROSITE" id="PS50851">
    <property type="entry name" value="CHEW"/>
    <property type="match status" value="1"/>
</dbReference>
<evidence type="ECO:0000256" key="12">
    <source>
        <dbReference type="PROSITE-ProRule" id="PRU00110"/>
    </source>
</evidence>
<dbReference type="GO" id="GO:0000155">
    <property type="term" value="F:phosphorelay sensor kinase activity"/>
    <property type="evidence" value="ECO:0007669"/>
    <property type="project" value="InterPro"/>
</dbReference>
<dbReference type="Pfam" id="PF01584">
    <property type="entry name" value="CheW"/>
    <property type="match status" value="1"/>
</dbReference>
<dbReference type="InterPro" id="IPR037052">
    <property type="entry name" value="CheA-like_P2_sf"/>
</dbReference>
<evidence type="ECO:0000256" key="1">
    <source>
        <dbReference type="ARBA" id="ARBA00000085"/>
    </source>
</evidence>
<dbReference type="CDD" id="cd00731">
    <property type="entry name" value="CheA_reg"/>
    <property type="match status" value="1"/>
</dbReference>
<gene>
    <name evidence="16" type="ORF">HYX28_07915</name>
</gene>
<feature type="modified residue" description="Phosphohistidine" evidence="12">
    <location>
        <position position="52"/>
    </location>
</feature>
<sequence>MSFFSEDKASELKEIFFESAQELLQTLNEEALALEKNPADAETVRSVRRTVHTLKGDSAACGYRELSELAHELEDVLTPELAQSAQNARIPEVVLAAADTFQSMLAAYRNNLQPPSGDALRQHVRKLTSAPAAPEQARLAPTFAWSEYEQVVIAHSLDKGNNIFHVALQIDRDCPMRAAAMQMIRNVVGDFGTVLAIHPEDNTPAEQIDVVEMAIASKHDEQWIAKKSHIPAVIKDVVVVRAGGAAETAPAKTVLEIADTLTQPVLTAVPAPAESKDEPAEKTASKSVVSENSLRVDADRIDDVLNLVGELIIGKSMLLQTMSEFDKRFAKDPLRGKFADAMAFQARVLTDLQKSVMKIRMVPVEQLFRRVPRVIRDVAKSAGKEVALQISGQDTDLDKSILDTLAEPLTHLVRNAVDHGLEAPQERVALGKPAAGTIRLNAFHQGNQVVIEVGDDGRGIDRAKVVAKAIERGIVTADEAGRMSEGEQFALIFNPGLSTAAQVTEVSGRGVGMDVVKTVLDRLKGSIIILSKVGEGTTFQLKVPLTLAIIKALLFRVADKLYAVPLGSVLEITRARESEIHRVDNHEVVQLRDQVLTLVRVAKLSKRKASPGKQLFIVIIAIGDRKFGLVVDRLIGEEELVIKALDDHLVATELVSGASILGDGTVVLILNVQAVVGRVGREGAKGAHA</sequence>
<dbReference type="InterPro" id="IPR051315">
    <property type="entry name" value="Bact_Chemotaxis_CheA"/>
</dbReference>
<dbReference type="InterPro" id="IPR036061">
    <property type="entry name" value="CheW-like_dom_sf"/>
</dbReference>
<dbReference type="InterPro" id="IPR003594">
    <property type="entry name" value="HATPase_dom"/>
</dbReference>
<comment type="function">
    <text evidence="11">Involved in the transmission of sensory signals from the chemoreceptors to the flagellar motors. CheA is autophosphorylated; it can transfer its phosphate group to either CheB or CheY.</text>
</comment>
<dbReference type="SUPFAM" id="SSF55874">
    <property type="entry name" value="ATPase domain of HSP90 chaperone/DNA topoisomerase II/histidine kinase"/>
    <property type="match status" value="1"/>
</dbReference>
<dbReference type="InterPro" id="IPR036890">
    <property type="entry name" value="HATPase_C_sf"/>
</dbReference>
<proteinExistence type="predicted"/>
<dbReference type="Gene3D" id="3.30.565.10">
    <property type="entry name" value="Histidine kinase-like ATPase, C-terminal domain"/>
    <property type="match status" value="1"/>
</dbReference>
<dbReference type="InterPro" id="IPR004105">
    <property type="entry name" value="CheA-like_dim"/>
</dbReference>
<dbReference type="InterPro" id="IPR002545">
    <property type="entry name" value="CheW-lke_dom"/>
</dbReference>
<dbReference type="InterPro" id="IPR036641">
    <property type="entry name" value="HPT_dom_sf"/>
</dbReference>
<accession>A0A932A8J2</accession>
<dbReference type="Proteomes" id="UP000779809">
    <property type="component" value="Unassembled WGS sequence"/>
</dbReference>
<evidence type="ECO:0000256" key="11">
    <source>
        <dbReference type="ARBA" id="ARBA00035100"/>
    </source>
</evidence>
<dbReference type="SMART" id="SM00260">
    <property type="entry name" value="CheW"/>
    <property type="match status" value="1"/>
</dbReference>
<dbReference type="PANTHER" id="PTHR43395">
    <property type="entry name" value="SENSOR HISTIDINE KINASE CHEA"/>
    <property type="match status" value="1"/>
</dbReference>
<evidence type="ECO:0000256" key="5">
    <source>
        <dbReference type="ARBA" id="ARBA00022553"/>
    </source>
</evidence>
<keyword evidence="4" id="KW-0145">Chemotaxis</keyword>
<dbReference type="Gene3D" id="3.30.70.1110">
    <property type="entry name" value="Histidine kinase CheA-like, P2 response regulator-binding domain"/>
    <property type="match status" value="1"/>
</dbReference>